<keyword evidence="5 7" id="KW-1133">Transmembrane helix</keyword>
<gene>
    <name evidence="8" type="ORF">ACFSKP_17630</name>
</gene>
<dbReference type="Proteomes" id="UP001597374">
    <property type="component" value="Unassembled WGS sequence"/>
</dbReference>
<feature type="transmembrane region" description="Helical" evidence="7">
    <location>
        <begin position="128"/>
        <end position="148"/>
    </location>
</feature>
<evidence type="ECO:0000313" key="8">
    <source>
        <dbReference type="EMBL" id="MFD2248093.1"/>
    </source>
</evidence>
<accession>A0ABW5D1A8</accession>
<feature type="transmembrane region" description="Helical" evidence="7">
    <location>
        <begin position="42"/>
        <end position="64"/>
    </location>
</feature>
<feature type="transmembrane region" description="Helical" evidence="7">
    <location>
        <begin position="169"/>
        <end position="186"/>
    </location>
</feature>
<dbReference type="PANTHER" id="PTHR33508">
    <property type="entry name" value="UPF0056 MEMBRANE PROTEIN YHCE"/>
    <property type="match status" value="1"/>
</dbReference>
<keyword evidence="9" id="KW-1185">Reference proteome</keyword>
<dbReference type="Pfam" id="PF01914">
    <property type="entry name" value="MarC"/>
    <property type="match status" value="1"/>
</dbReference>
<keyword evidence="3" id="KW-1003">Cell membrane</keyword>
<evidence type="ECO:0000256" key="2">
    <source>
        <dbReference type="ARBA" id="ARBA00009784"/>
    </source>
</evidence>
<dbReference type="NCBIfam" id="TIGR00427">
    <property type="entry name" value="NAAT family transporter"/>
    <property type="match status" value="1"/>
</dbReference>
<dbReference type="EMBL" id="JBHUIM010000003">
    <property type="protein sequence ID" value="MFD2248093.1"/>
    <property type="molecule type" value="Genomic_DNA"/>
</dbReference>
<evidence type="ECO:0000256" key="4">
    <source>
        <dbReference type="ARBA" id="ARBA00022692"/>
    </source>
</evidence>
<keyword evidence="6 7" id="KW-0472">Membrane</keyword>
<dbReference type="PANTHER" id="PTHR33508:SF1">
    <property type="entry name" value="UPF0056 MEMBRANE PROTEIN YHCE"/>
    <property type="match status" value="1"/>
</dbReference>
<evidence type="ECO:0000256" key="1">
    <source>
        <dbReference type="ARBA" id="ARBA00004651"/>
    </source>
</evidence>
<comment type="similarity">
    <text evidence="2 7">Belongs to the UPF0056 (MarC) family.</text>
</comment>
<dbReference type="RefSeq" id="WP_250431971.1">
    <property type="nucleotide sequence ID" value="NZ_JALPRR010000004.1"/>
</dbReference>
<proteinExistence type="inferred from homology"/>
<evidence type="ECO:0000256" key="7">
    <source>
        <dbReference type="RuleBase" id="RU362048"/>
    </source>
</evidence>
<evidence type="ECO:0000256" key="5">
    <source>
        <dbReference type="ARBA" id="ARBA00022989"/>
    </source>
</evidence>
<feature type="transmembrane region" description="Helical" evidence="7">
    <location>
        <begin position="12"/>
        <end position="30"/>
    </location>
</feature>
<keyword evidence="4 7" id="KW-0812">Transmembrane</keyword>
<sequence length="188" mass="20329">MFSLKEIASVTLTLFAVIDILGSIPIIIDLRKREGKIESGKATIISGILMIAFLFLGDAILKLFGIDFQSFAMAGAIIIFLIGLEMILGKDFFHTDPDIKSGSIVPLAFPLIVGAGTMTTLLSLRAAYSLPNVLIGILLNLAFVYIVLKSSAWLERKLGKAGANILRKVFGVILLAIAIKLFKTNLTF</sequence>
<comment type="subcellular location">
    <subcellularLocation>
        <location evidence="1 7">Cell membrane</location>
        <topology evidence="1 7">Multi-pass membrane protein</topology>
    </subcellularLocation>
</comment>
<reference evidence="9" key="1">
    <citation type="journal article" date="2019" name="Int. J. Syst. Evol. Microbiol.">
        <title>The Global Catalogue of Microorganisms (GCM) 10K type strain sequencing project: providing services to taxonomists for standard genome sequencing and annotation.</title>
        <authorList>
            <consortium name="The Broad Institute Genomics Platform"/>
            <consortium name="The Broad Institute Genome Sequencing Center for Infectious Disease"/>
            <person name="Wu L."/>
            <person name="Ma J."/>
        </authorList>
    </citation>
    <scope>NUCLEOTIDE SEQUENCE [LARGE SCALE GENOMIC DNA]</scope>
    <source>
        <strain evidence="9">CGMCC 4.1782</strain>
    </source>
</reference>
<evidence type="ECO:0000256" key="3">
    <source>
        <dbReference type="ARBA" id="ARBA00022475"/>
    </source>
</evidence>
<dbReference type="InterPro" id="IPR002771">
    <property type="entry name" value="Multi_antbiot-R_MarC"/>
</dbReference>
<comment type="caution">
    <text evidence="8">The sequence shown here is derived from an EMBL/GenBank/DDBJ whole genome shotgun (WGS) entry which is preliminary data.</text>
</comment>
<organism evidence="8 9">
    <name type="scientific">Pontibacter ruber</name>
    <dbReference type="NCBI Taxonomy" id="1343895"/>
    <lineage>
        <taxon>Bacteria</taxon>
        <taxon>Pseudomonadati</taxon>
        <taxon>Bacteroidota</taxon>
        <taxon>Cytophagia</taxon>
        <taxon>Cytophagales</taxon>
        <taxon>Hymenobacteraceae</taxon>
        <taxon>Pontibacter</taxon>
    </lineage>
</organism>
<evidence type="ECO:0000313" key="9">
    <source>
        <dbReference type="Proteomes" id="UP001597374"/>
    </source>
</evidence>
<protein>
    <recommendedName>
        <fullName evidence="7">UPF0056 membrane protein</fullName>
    </recommendedName>
</protein>
<name>A0ABW5D1A8_9BACT</name>
<feature type="transmembrane region" description="Helical" evidence="7">
    <location>
        <begin position="70"/>
        <end position="89"/>
    </location>
</feature>
<evidence type="ECO:0000256" key="6">
    <source>
        <dbReference type="ARBA" id="ARBA00023136"/>
    </source>
</evidence>
<feature type="transmembrane region" description="Helical" evidence="7">
    <location>
        <begin position="101"/>
        <end position="122"/>
    </location>
</feature>